<proteinExistence type="predicted"/>
<keyword evidence="5" id="KW-1185">Reference proteome</keyword>
<dbReference type="PANTHER" id="PTHR40763">
    <property type="entry name" value="MEMBRANE PROTEIN-RELATED"/>
    <property type="match status" value="1"/>
</dbReference>
<organism evidence="4 5">
    <name type="scientific">Nocardioides flavus</name>
    <name type="common">ex Wang et al. 2016</name>
    <dbReference type="NCBI Taxonomy" id="2058780"/>
    <lineage>
        <taxon>Bacteria</taxon>
        <taxon>Bacillati</taxon>
        <taxon>Actinomycetota</taxon>
        <taxon>Actinomycetes</taxon>
        <taxon>Propionibacteriales</taxon>
        <taxon>Nocardioidaceae</taxon>
        <taxon>Nocardioides</taxon>
    </lineage>
</organism>
<comment type="caution">
    <text evidence="4">The sequence shown here is derived from an EMBL/GenBank/DDBJ whole genome shotgun (WGS) entry which is preliminary data.</text>
</comment>
<gene>
    <name evidence="4" type="ORF">GCM10011376_34980</name>
</gene>
<keyword evidence="2" id="KW-1133">Transmembrane helix</keyword>
<feature type="domain" description="DUF1707" evidence="3">
    <location>
        <begin position="36"/>
        <end position="88"/>
    </location>
</feature>
<evidence type="ECO:0000256" key="2">
    <source>
        <dbReference type="SAM" id="Phobius"/>
    </source>
</evidence>
<protein>
    <recommendedName>
        <fullName evidence="3">DUF1707 domain-containing protein</fullName>
    </recommendedName>
</protein>
<name>A0ABQ3HPR4_9ACTN</name>
<keyword evidence="2" id="KW-0812">Transmembrane</keyword>
<evidence type="ECO:0000256" key="1">
    <source>
        <dbReference type="SAM" id="MobiDB-lite"/>
    </source>
</evidence>
<dbReference type="Proteomes" id="UP000597341">
    <property type="component" value="Unassembled WGS sequence"/>
</dbReference>
<feature type="region of interest" description="Disordered" evidence="1">
    <location>
        <begin position="168"/>
        <end position="189"/>
    </location>
</feature>
<dbReference type="EMBL" id="BNAD01000014">
    <property type="protein sequence ID" value="GHE18888.1"/>
    <property type="molecule type" value="Genomic_DNA"/>
</dbReference>
<reference evidence="5" key="1">
    <citation type="journal article" date="2019" name="Int. J. Syst. Evol. Microbiol.">
        <title>The Global Catalogue of Microorganisms (GCM) 10K type strain sequencing project: providing services to taxonomists for standard genome sequencing and annotation.</title>
        <authorList>
            <consortium name="The Broad Institute Genomics Platform"/>
            <consortium name="The Broad Institute Genome Sequencing Center for Infectious Disease"/>
            <person name="Wu L."/>
            <person name="Ma J."/>
        </authorList>
    </citation>
    <scope>NUCLEOTIDE SEQUENCE [LARGE SCALE GENOMIC DNA]</scope>
    <source>
        <strain evidence="5">CGMCC 1.12791</strain>
    </source>
</reference>
<feature type="transmembrane region" description="Helical" evidence="2">
    <location>
        <begin position="115"/>
        <end position="132"/>
    </location>
</feature>
<evidence type="ECO:0000259" key="3">
    <source>
        <dbReference type="Pfam" id="PF08044"/>
    </source>
</evidence>
<accession>A0ABQ3HPR4</accession>
<sequence>MLSSGRVCRAYAGDVAEIEVWRQFDHDPRSPANASLRASDRDRAVIETVLADAFAEGRITRTEYDERTGAALSSRTLGELVPLVEDLPVACAPRSGTGDLHEQAVRKWEADRREALLGLIGLSALLWTIWAATTWGGFPWPLFPMGFALMNLARIVVNKRDIVEEHTRRLEKKQQKEQERQLRRRPDEF</sequence>
<dbReference type="Pfam" id="PF08044">
    <property type="entry name" value="DUF1707"/>
    <property type="match status" value="1"/>
</dbReference>
<keyword evidence="2" id="KW-0472">Membrane</keyword>
<evidence type="ECO:0000313" key="4">
    <source>
        <dbReference type="EMBL" id="GHE18888.1"/>
    </source>
</evidence>
<dbReference type="InterPro" id="IPR012551">
    <property type="entry name" value="DUF1707_SHOCT-like"/>
</dbReference>
<evidence type="ECO:0000313" key="5">
    <source>
        <dbReference type="Proteomes" id="UP000597341"/>
    </source>
</evidence>
<dbReference type="PANTHER" id="PTHR40763:SF4">
    <property type="entry name" value="DUF1707 DOMAIN-CONTAINING PROTEIN"/>
    <property type="match status" value="1"/>
</dbReference>